<keyword evidence="3" id="KW-1185">Reference proteome</keyword>
<evidence type="ECO:0000313" key="2">
    <source>
        <dbReference type="EMBL" id="KAG2567540.1"/>
    </source>
</evidence>
<feature type="compositionally biased region" description="Basic residues" evidence="1">
    <location>
        <begin position="47"/>
        <end position="56"/>
    </location>
</feature>
<feature type="compositionally biased region" description="Basic residues" evidence="1">
    <location>
        <begin position="142"/>
        <end position="161"/>
    </location>
</feature>
<organism evidence="2 3">
    <name type="scientific">Panicum virgatum</name>
    <name type="common">Blackwell switchgrass</name>
    <dbReference type="NCBI Taxonomy" id="38727"/>
    <lineage>
        <taxon>Eukaryota</taxon>
        <taxon>Viridiplantae</taxon>
        <taxon>Streptophyta</taxon>
        <taxon>Embryophyta</taxon>
        <taxon>Tracheophyta</taxon>
        <taxon>Spermatophyta</taxon>
        <taxon>Magnoliopsida</taxon>
        <taxon>Liliopsida</taxon>
        <taxon>Poales</taxon>
        <taxon>Poaceae</taxon>
        <taxon>PACMAD clade</taxon>
        <taxon>Panicoideae</taxon>
        <taxon>Panicodae</taxon>
        <taxon>Paniceae</taxon>
        <taxon>Panicinae</taxon>
        <taxon>Panicum</taxon>
        <taxon>Panicum sect. Hiantes</taxon>
    </lineage>
</organism>
<dbReference type="AlphaFoldDB" id="A0A8T0Q0X0"/>
<feature type="compositionally biased region" description="Low complexity" evidence="1">
    <location>
        <begin position="37"/>
        <end position="46"/>
    </location>
</feature>
<accession>A0A8T0Q0X0</accession>
<dbReference type="Proteomes" id="UP000823388">
    <property type="component" value="Chromosome 7N"/>
</dbReference>
<protein>
    <submittedName>
        <fullName evidence="2">Uncharacterized protein</fullName>
    </submittedName>
</protein>
<name>A0A8T0Q0X0_PANVG</name>
<evidence type="ECO:0000256" key="1">
    <source>
        <dbReference type="SAM" id="MobiDB-lite"/>
    </source>
</evidence>
<feature type="region of interest" description="Disordered" evidence="1">
    <location>
        <begin position="11"/>
        <end position="56"/>
    </location>
</feature>
<dbReference type="EMBL" id="CM029050">
    <property type="protein sequence ID" value="KAG2567540.1"/>
    <property type="molecule type" value="Genomic_DNA"/>
</dbReference>
<feature type="compositionally biased region" description="Gly residues" evidence="1">
    <location>
        <begin position="23"/>
        <end position="33"/>
    </location>
</feature>
<reference evidence="2" key="1">
    <citation type="submission" date="2020-05" db="EMBL/GenBank/DDBJ databases">
        <title>WGS assembly of Panicum virgatum.</title>
        <authorList>
            <person name="Lovell J.T."/>
            <person name="Jenkins J."/>
            <person name="Shu S."/>
            <person name="Juenger T.E."/>
            <person name="Schmutz J."/>
        </authorList>
    </citation>
    <scope>NUCLEOTIDE SEQUENCE</scope>
    <source>
        <strain evidence="2">AP13</strain>
    </source>
</reference>
<gene>
    <name evidence="2" type="ORF">PVAP13_7NG339624</name>
</gene>
<sequence>MGEGLLRQLRDLHPGPGAPGLNAGAGGLRGGVHGPERALPPQLLRGLPRRGQLRPGLRLRRRRRRKEGLLLRRVRHARLPAAGLRRRPCRGAGLREAELSEAPRVQRGGGLLRLPQQGEDGGEPQEPGPLGRAAPLAQRVRAQARRRAVQGHAHGHRHRAGGVRGPRSRLPAPH</sequence>
<comment type="caution">
    <text evidence="2">The sequence shown here is derived from an EMBL/GenBank/DDBJ whole genome shotgun (WGS) entry which is preliminary data.</text>
</comment>
<feature type="region of interest" description="Disordered" evidence="1">
    <location>
        <begin position="95"/>
        <end position="174"/>
    </location>
</feature>
<proteinExistence type="predicted"/>
<feature type="compositionally biased region" description="Low complexity" evidence="1">
    <location>
        <begin position="112"/>
        <end position="141"/>
    </location>
</feature>
<evidence type="ECO:0000313" key="3">
    <source>
        <dbReference type="Proteomes" id="UP000823388"/>
    </source>
</evidence>